<dbReference type="EMBL" id="BHGK01000001">
    <property type="protein sequence ID" value="GCA68158.1"/>
    <property type="molecule type" value="Genomic_DNA"/>
</dbReference>
<evidence type="ECO:0000313" key="4">
    <source>
        <dbReference type="EMBL" id="GCA68158.1"/>
    </source>
</evidence>
<feature type="chain" id="PRO_5017318091" description="C2H2-type domain-containing protein" evidence="3">
    <location>
        <begin position="28"/>
        <end position="832"/>
    </location>
</feature>
<keyword evidence="2" id="KW-0472">Membrane</keyword>
<dbReference type="AlphaFoldDB" id="A0A391PAX6"/>
<evidence type="ECO:0000256" key="3">
    <source>
        <dbReference type="SAM" id="SignalP"/>
    </source>
</evidence>
<dbReference type="Proteomes" id="UP000265643">
    <property type="component" value="Unassembled WGS sequence"/>
</dbReference>
<keyword evidence="5" id="KW-1185">Reference proteome</keyword>
<keyword evidence="2" id="KW-1133">Transmembrane helix</keyword>
<reference evidence="5" key="1">
    <citation type="submission" date="2018-09" db="EMBL/GenBank/DDBJ databases">
        <title>Draft Genome Sequence of Mediterraneibacter sp. KCTC 15684.</title>
        <authorList>
            <person name="Kim J.S."/>
            <person name="Han K.I."/>
            <person name="Suh M.K."/>
            <person name="Lee K.C."/>
            <person name="Eom M.K."/>
            <person name="Lee J.H."/>
            <person name="Park S.H."/>
            <person name="Kang S.W."/>
            <person name="Park J.E."/>
            <person name="Oh B.S."/>
            <person name="Yu S.Y."/>
            <person name="Choi S.H."/>
            <person name="Lee D.H."/>
            <person name="Yoon H."/>
            <person name="Kim B."/>
            <person name="Yang S.J."/>
            <person name="Lee J.S."/>
        </authorList>
    </citation>
    <scope>NUCLEOTIDE SEQUENCE [LARGE SCALE GENOMIC DNA]</scope>
    <source>
        <strain evidence="5">KCTC 15684</strain>
    </source>
</reference>
<evidence type="ECO:0000313" key="5">
    <source>
        <dbReference type="Proteomes" id="UP000265643"/>
    </source>
</evidence>
<feature type="compositionally biased region" description="Polar residues" evidence="1">
    <location>
        <begin position="778"/>
        <end position="798"/>
    </location>
</feature>
<feature type="signal peptide" evidence="3">
    <location>
        <begin position="1"/>
        <end position="27"/>
    </location>
</feature>
<evidence type="ECO:0008006" key="6">
    <source>
        <dbReference type="Google" id="ProtNLM"/>
    </source>
</evidence>
<accession>A0A391PAX6</accession>
<proteinExistence type="predicted"/>
<comment type="caution">
    <text evidence="4">The sequence shown here is derived from an EMBL/GenBank/DDBJ whole genome shotgun (WGS) entry which is preliminary data.</text>
</comment>
<name>A0A391PAX6_9FIRM</name>
<organism evidence="4 5">
    <name type="scientific">Mediterraneibacter butyricigenes</name>
    <dbReference type="NCBI Taxonomy" id="2316025"/>
    <lineage>
        <taxon>Bacteria</taxon>
        <taxon>Bacillati</taxon>
        <taxon>Bacillota</taxon>
        <taxon>Clostridia</taxon>
        <taxon>Lachnospirales</taxon>
        <taxon>Lachnospiraceae</taxon>
        <taxon>Mediterraneibacter</taxon>
    </lineage>
</organism>
<keyword evidence="2" id="KW-0812">Transmembrane</keyword>
<protein>
    <recommendedName>
        <fullName evidence="6">C2H2-type domain-containing protein</fullName>
    </recommendedName>
</protein>
<feature type="region of interest" description="Disordered" evidence="1">
    <location>
        <begin position="755"/>
        <end position="798"/>
    </location>
</feature>
<evidence type="ECO:0000256" key="1">
    <source>
        <dbReference type="SAM" id="MobiDB-lite"/>
    </source>
</evidence>
<keyword evidence="3" id="KW-0732">Signal</keyword>
<gene>
    <name evidence="4" type="ORF">KGMB01110_25940</name>
</gene>
<dbReference type="RefSeq" id="WP_119298806.1">
    <property type="nucleotide sequence ID" value="NZ_BHGK01000001.1"/>
</dbReference>
<sequence length="832" mass="91211">MKSKKRILSLLICVAILSTLMPIKSSAVGVWKPSLKVNRNKVVFAGHTWWVIGDGTSGIYPQPGHATLLASDYDREYQNIPFRRGSANSFGNSSPFSTIGRGTMYYANNPSGMSAWRAPNEYGGSTLQQKLVQIANGLPAKEASYIRPRTLTGNDSITGPSVSNQKLWPLSLEEYNTIDVEAVCLYGGQFDHFWLRTPGYGRDGERARQCPGRYKVPSSAVMFYNIEVDRDIGARPALNADLSSLLFISNADDASGKPSVSVENGFVATEEPAELVKFTMKHTDQKLNVYATWGQSRQTGETLSFGYANATGGANQYISCILTNRYGDLRYYGKLVDSSNASSGFLSIPLAGVRDNEYTLSIFSEQINDSRSMDFCSEPVTMRVVVSNGVGIVSSYQGDMHYHTWNPDAWAYDDSFHWRECLAPNCPLPDNSQKDEYAMHVYDQQVKDDTFKASDATCTEAKKYYYSCICGAKGTEVFTDGDPLGHTWESWQRDGADQHTRTCSVCSVSESEACSGGTATCIDQAVCTKCHEAYGVLDPNNHTGIVTWIQTANTHQSVYNCCHAVVVAEEMHEWKNDVCLECGYPCLHTGGTATCSQRAVCEICGSQYGDLDPNHHQAASEWTQENDKHYHKCIYGCDTHLDEADCSGGTATCLQKAACTVCSNTYGTLAAHRLSHREEKAATCTEAGNTAYWHCSVCMKKFVDQYGSQETTDVILPVLEHTYGEWMVTKAPTSKETGSKTKSCTVCGHTITEVIPATNNPTNPPGQSGGEVSDPSELDSSGTNSASKATSNHIQNPQTNDSNLLSHWFILILLSGIVLSGTVIIYNRRDKN</sequence>
<evidence type="ECO:0000256" key="2">
    <source>
        <dbReference type="SAM" id="Phobius"/>
    </source>
</evidence>
<feature type="transmembrane region" description="Helical" evidence="2">
    <location>
        <begin position="805"/>
        <end position="826"/>
    </location>
</feature>